<comment type="similarity">
    <text evidence="2">Belongs to the calcineurin regulatory subunit family.</text>
</comment>
<comment type="subcellular location">
    <subcellularLocation>
        <location evidence="2">Membrane</location>
    </subcellularLocation>
</comment>
<dbReference type="SUPFAM" id="SSF47473">
    <property type="entry name" value="EF-hand"/>
    <property type="match status" value="1"/>
</dbReference>
<keyword evidence="4" id="KW-1185">Reference proteome</keyword>
<evidence type="ECO:0000256" key="1">
    <source>
        <dbReference type="ARBA" id="ARBA00022737"/>
    </source>
</evidence>
<dbReference type="InterPro" id="IPR045198">
    <property type="entry name" value="CNBL1-10"/>
</dbReference>
<keyword evidence="2" id="KW-0106">Calcium</keyword>
<reference evidence="3 4" key="1">
    <citation type="submission" date="2019-07" db="EMBL/GenBank/DDBJ databases">
        <title>WGS assembly of Gossypium tomentosum.</title>
        <authorList>
            <person name="Chen Z.J."/>
            <person name="Sreedasyam A."/>
            <person name="Ando A."/>
            <person name="Song Q."/>
            <person name="De L."/>
            <person name="Hulse-Kemp A."/>
            <person name="Ding M."/>
            <person name="Ye W."/>
            <person name="Kirkbride R."/>
            <person name="Jenkins J."/>
            <person name="Plott C."/>
            <person name="Lovell J."/>
            <person name="Lin Y.-M."/>
            <person name="Vaughn R."/>
            <person name="Liu B."/>
            <person name="Li W."/>
            <person name="Simpson S."/>
            <person name="Scheffler B."/>
            <person name="Saski C."/>
            <person name="Grover C."/>
            <person name="Hu G."/>
            <person name="Conover J."/>
            <person name="Carlson J."/>
            <person name="Shu S."/>
            <person name="Boston L."/>
            <person name="Williams M."/>
            <person name="Peterson D."/>
            <person name="Mcgee K."/>
            <person name="Jones D."/>
            <person name="Wendel J."/>
            <person name="Stelly D."/>
            <person name="Grimwood J."/>
            <person name="Schmutz J."/>
        </authorList>
    </citation>
    <scope>NUCLEOTIDE SEQUENCE [LARGE SCALE GENOMIC DNA]</scope>
    <source>
        <strain evidence="3">7179.01</strain>
    </source>
</reference>
<keyword evidence="1 2" id="KW-0677">Repeat</keyword>
<evidence type="ECO:0000256" key="2">
    <source>
        <dbReference type="RuleBase" id="RU369080"/>
    </source>
</evidence>
<name>A0A5D2R609_GOSTO</name>
<dbReference type="PANTHER" id="PTHR23056">
    <property type="entry name" value="CALCINEURIN B"/>
    <property type="match status" value="1"/>
</dbReference>
<keyword evidence="2" id="KW-0479">Metal-binding</keyword>
<comment type="function">
    <text evidence="2">Acts as a calcium sensor. CBL proteins interact with CIPK serine-threonine protein kinases. Binding of a CBL protein to the regulatory NAF domain of a CIPK protein lead to the activation of the kinase in a calcium-dependent manner.</text>
</comment>
<dbReference type="GO" id="GO:0019900">
    <property type="term" value="F:kinase binding"/>
    <property type="evidence" value="ECO:0007669"/>
    <property type="project" value="UniProtKB-UniRule"/>
</dbReference>
<dbReference type="GO" id="GO:0019722">
    <property type="term" value="P:calcium-mediated signaling"/>
    <property type="evidence" value="ECO:0007669"/>
    <property type="project" value="UniProtKB-UniRule"/>
</dbReference>
<dbReference type="AlphaFoldDB" id="A0A5D2R609"/>
<accession>A0A5D2R609</accession>
<gene>
    <name evidence="3" type="ORF">ES332_A03G120800v1</name>
</gene>
<sequence>MLQCVEGLKHLFASQSRGLVDPELLAREAIFSVSEIEALYEHFKKISNAVIDDELINKEEFQLALFKTNKKESLFADRIFDLFDTKHNEILGLEEFARALCLPSKCIDCMC</sequence>
<comment type="subunit">
    <text evidence="2">Homodimer. Interacts with CIPK.</text>
</comment>
<evidence type="ECO:0000313" key="3">
    <source>
        <dbReference type="EMBL" id="TYI36129.1"/>
    </source>
</evidence>
<dbReference type="Proteomes" id="UP000322667">
    <property type="component" value="Chromosome A03"/>
</dbReference>
<protein>
    <recommendedName>
        <fullName evidence="2">Calcineurin B-like protein</fullName>
    </recommendedName>
</protein>
<dbReference type="GO" id="GO:0005509">
    <property type="term" value="F:calcium ion binding"/>
    <property type="evidence" value="ECO:0007669"/>
    <property type="project" value="UniProtKB-UniRule"/>
</dbReference>
<dbReference type="InterPro" id="IPR011992">
    <property type="entry name" value="EF-hand-dom_pair"/>
</dbReference>
<organism evidence="3 4">
    <name type="scientific">Gossypium tomentosum</name>
    <name type="common">Hawaiian cotton</name>
    <name type="synonym">Gossypium sandvicense</name>
    <dbReference type="NCBI Taxonomy" id="34277"/>
    <lineage>
        <taxon>Eukaryota</taxon>
        <taxon>Viridiplantae</taxon>
        <taxon>Streptophyta</taxon>
        <taxon>Embryophyta</taxon>
        <taxon>Tracheophyta</taxon>
        <taxon>Spermatophyta</taxon>
        <taxon>Magnoliopsida</taxon>
        <taxon>eudicotyledons</taxon>
        <taxon>Gunneridae</taxon>
        <taxon>Pentapetalae</taxon>
        <taxon>rosids</taxon>
        <taxon>malvids</taxon>
        <taxon>Malvales</taxon>
        <taxon>Malvaceae</taxon>
        <taxon>Malvoideae</taxon>
        <taxon>Gossypium</taxon>
    </lineage>
</organism>
<keyword evidence="2" id="KW-0472">Membrane</keyword>
<evidence type="ECO:0000313" key="4">
    <source>
        <dbReference type="Proteomes" id="UP000322667"/>
    </source>
</evidence>
<dbReference type="PANTHER" id="PTHR23056:SF135">
    <property type="entry name" value="CALCINEURIN B-LIKE PROTEIN"/>
    <property type="match status" value="1"/>
</dbReference>
<proteinExistence type="inferred from homology"/>
<dbReference type="EMBL" id="CM017612">
    <property type="protein sequence ID" value="TYI36129.1"/>
    <property type="molecule type" value="Genomic_DNA"/>
</dbReference>
<dbReference type="Gene3D" id="1.10.238.10">
    <property type="entry name" value="EF-hand"/>
    <property type="match status" value="1"/>
</dbReference>
<dbReference type="GO" id="GO:0016020">
    <property type="term" value="C:membrane"/>
    <property type="evidence" value="ECO:0007669"/>
    <property type="project" value="UniProtKB-SubCell"/>
</dbReference>